<name>A0ABD3SG07_9STRA</name>
<feature type="domain" description="Trs120/TRAPPC9 N-terminal" evidence="2">
    <location>
        <begin position="400"/>
        <end position="563"/>
    </location>
</feature>
<dbReference type="InterPro" id="IPR058563">
    <property type="entry name" value="Trs120_TRAPPC9_N"/>
</dbReference>
<dbReference type="Pfam" id="PF08626">
    <property type="entry name" value="TRAPPC9-Trs120"/>
    <property type="match status" value="1"/>
</dbReference>
<feature type="compositionally biased region" description="Polar residues" evidence="1">
    <location>
        <begin position="165"/>
        <end position="178"/>
    </location>
</feature>
<dbReference type="EMBL" id="JALLPB020000037">
    <property type="protein sequence ID" value="KAL3823433.1"/>
    <property type="molecule type" value="Genomic_DNA"/>
</dbReference>
<feature type="compositionally biased region" description="Low complexity" evidence="1">
    <location>
        <begin position="1478"/>
        <end position="1493"/>
    </location>
</feature>
<keyword evidence="4" id="KW-1185">Reference proteome</keyword>
<feature type="region of interest" description="Disordered" evidence="1">
    <location>
        <begin position="46"/>
        <end position="65"/>
    </location>
</feature>
<protein>
    <recommendedName>
        <fullName evidence="2">Trs120/TRAPPC9 N-terminal domain-containing protein</fullName>
    </recommendedName>
</protein>
<dbReference type="PANTHER" id="PTHR21512">
    <property type="entry name" value="TRAFFICKING PROTEIN PARTICLE COMPLEX SUBUNIT 9"/>
    <property type="match status" value="1"/>
</dbReference>
<feature type="region of interest" description="Disordered" evidence="1">
    <location>
        <begin position="164"/>
        <end position="198"/>
    </location>
</feature>
<feature type="region of interest" description="Disordered" evidence="1">
    <location>
        <begin position="1464"/>
        <end position="1496"/>
    </location>
</feature>
<organism evidence="3 4">
    <name type="scientific">Cyclostephanos tholiformis</name>
    <dbReference type="NCBI Taxonomy" id="382380"/>
    <lineage>
        <taxon>Eukaryota</taxon>
        <taxon>Sar</taxon>
        <taxon>Stramenopiles</taxon>
        <taxon>Ochrophyta</taxon>
        <taxon>Bacillariophyta</taxon>
        <taxon>Coscinodiscophyceae</taxon>
        <taxon>Thalassiosirophycidae</taxon>
        <taxon>Stephanodiscales</taxon>
        <taxon>Stephanodiscaceae</taxon>
        <taxon>Cyclostephanos</taxon>
    </lineage>
</organism>
<proteinExistence type="predicted"/>
<evidence type="ECO:0000256" key="1">
    <source>
        <dbReference type="SAM" id="MobiDB-lite"/>
    </source>
</evidence>
<dbReference type="InterPro" id="IPR013935">
    <property type="entry name" value="Trs120_TRAPPC9"/>
</dbReference>
<feature type="compositionally biased region" description="Basic and acidic residues" evidence="1">
    <location>
        <begin position="1466"/>
        <end position="1477"/>
    </location>
</feature>
<feature type="compositionally biased region" description="Polar residues" evidence="1">
    <location>
        <begin position="370"/>
        <end position="385"/>
    </location>
</feature>
<feature type="region of interest" description="Disordered" evidence="1">
    <location>
        <begin position="887"/>
        <end position="908"/>
    </location>
</feature>
<sequence>MTATTTTRSQLPGRPSFRDSAMHAVAIVPLTVARDVGVDGGVAAAGEYGVGQPPPPPTTTTTTTHSERSFCLLISSLREFANLGRMSHQRGGWVGDEGEVGVLGGACAPITLILPHSQLTRPGDWRYDATPLRGHDWQSGCQRMRIFDGRPEVSRMACDRLRDVGSTSGPFPALQSSRNDGRRPAPSSPTSDPWMDLEPHRSTSAVIGVLNMRDCRDTRDLWRAEENLIQWARLYAIKRERENVALGAGDDHRIHAPILRLFVFDSFDESVQRRVDLGQTRFRSNQLVAFPPLDMGVRSGGANSQMMVLHWNVVVNDLAVALFRNVERKIRENDVLARGGVGVIGMTRQQVGGFGSGGSKSAPGADTEAVITSPSAPGNGNINVDASSSSSQSTAMTNTTAASTNMSTASTAPVPVGVGGLLKNAKNAFDGWRPASSVGSTGGGPPETSVAMADHRRVQSVGGVGGGGISVGGATNRLVTPLDLDADDADVLASVTPRDVEALRRRDAGRREKRSADLSLLAGSPIDAYERYTRAAELTRHSHDPLWYASALEGCACAFVAMAEVGGHGVDEYMENNFQLPDVIMALAIAQGVASGADLGDVKGKTMTVDRTKTTLPQAVTALVEEALSVLCRHETLAPLHAGLLMKLAEYVKEDEEGHLRCRWGEGEYCYGGDVNSMAPRWDRTSVSKLDLRGTEVREILALDSIERGRRFTELLHRASSVGGLDARSRADVAIACARACLIGAKETRWGDSNSFSTPSRLRFPRKAAFFTLVAAEAMMRCQSDDAAEYASSLYLAASHLYSRQGNVFEHGDDCATRYGWATLRAAALQGMSSQTVEKDVAEAATELLVALLNEVSANQTPNMHVNDGALLPNYNDPAEYDRQQLFPDDSLHGTKGNQSDGKAKQVSRPLASMAKTPFFAQAPPSALSLSQSKWLEDDPVPHVQLPFVITPSATTETADFIDRASALSSIVASMSCVAAKIDFERCAKMQQICLANIKELRKQMGASSAQDVGSVTVNDSPLPSPLVVTSAKIVKEGSHLVLERTKALGYSAKFATLSMSTFFNPYAKKKQAEQDKNKIMTTLIAEGEERNIMVEFLNRLAVPLEVPSCRLEFEGKGADRIEAPPLSFTVPAKTSSFAVHFPFIVTVSKVEHDGINSRERPSDLEAEEAEIIPDPDMFDVVGLRVTCLNRTFSIRFSKSEESVVKNTETCNENFQLPPPASVYQRSKHTQPKKDEQQLVVRLESVPAQPNLLISFAASQSPIEEDTSVPVHLSDGEIFTIPPFRLENDFGRSGMGEIERLQVLAVGLPGIPDETLFDTDALAAALEEEEDVLTETDSEAEEEDFEEMMECDGLPPLKMKVIAEGLNLRSINDKSKNKGEGSIVKFQMAATHDMGDQLSNGGNVRIRFRYRGPSPNPATEIWRKREVSLRIIRVKGPRISSLTFRSDLSWGSSYTELCNSLVKQRRSPDAASKRDSNNSRYQTSNRSRSSTNSLPDEIFSVDSGDVVEHSLLNRVGMDQGVHISSDEVVLLMAVANETSSTIILSNRKGLVGGFEGSPMPTVRISSGVSVKIPVVIPRIDRLDENGNVTDLAAELVSRTALHWESEAVEGADGTEKIKRTGRVRIPSRCLREIIDEHKSFASRICTPPVSLSVSVGGEPKLSEISLPLGSAVQVDATVMMQDWVPADIVSKCRMTLEFCCAEKQPGNSSSAVVGRVPYMWCGQLRRIIDLSNDEDDKTHVARIAFFQCGVFVVSVCAKISSRDAPSGIEESWWAPHAKLVRIEA</sequence>
<evidence type="ECO:0000313" key="3">
    <source>
        <dbReference type="EMBL" id="KAL3823433.1"/>
    </source>
</evidence>
<reference evidence="3 4" key="1">
    <citation type="submission" date="2024-10" db="EMBL/GenBank/DDBJ databases">
        <title>Updated reference genomes for cyclostephanoid diatoms.</title>
        <authorList>
            <person name="Roberts W.R."/>
            <person name="Alverson A.J."/>
        </authorList>
    </citation>
    <scope>NUCLEOTIDE SEQUENCE [LARGE SCALE GENOMIC DNA]</scope>
    <source>
        <strain evidence="3 4">AJA228-03</strain>
    </source>
</reference>
<feature type="region of interest" description="Disordered" evidence="1">
    <location>
        <begin position="354"/>
        <end position="407"/>
    </location>
</feature>
<evidence type="ECO:0000259" key="2">
    <source>
        <dbReference type="Pfam" id="PF08626"/>
    </source>
</evidence>
<evidence type="ECO:0000313" key="4">
    <source>
        <dbReference type="Proteomes" id="UP001530377"/>
    </source>
</evidence>
<feature type="compositionally biased region" description="Low complexity" evidence="1">
    <location>
        <begin position="386"/>
        <end position="407"/>
    </location>
</feature>
<dbReference type="Proteomes" id="UP001530377">
    <property type="component" value="Unassembled WGS sequence"/>
</dbReference>
<accession>A0ABD3SG07</accession>
<dbReference type="GO" id="GO:0005794">
    <property type="term" value="C:Golgi apparatus"/>
    <property type="evidence" value="ECO:0007669"/>
    <property type="project" value="UniProtKB-SubCell"/>
</dbReference>
<gene>
    <name evidence="3" type="ORF">ACHAXA_010193</name>
</gene>
<comment type="caution">
    <text evidence="3">The sequence shown here is derived from an EMBL/GenBank/DDBJ whole genome shotgun (WGS) entry which is preliminary data.</text>
</comment>
<dbReference type="PANTHER" id="PTHR21512:SF5">
    <property type="entry name" value="TRAFFICKING PROTEIN PARTICLE COMPLEX SUBUNIT 9"/>
    <property type="match status" value="1"/>
</dbReference>